<name>A0A7S4R2V0_9STRA</name>
<evidence type="ECO:0000256" key="5">
    <source>
        <dbReference type="ARBA" id="ARBA00022840"/>
    </source>
</evidence>
<dbReference type="PANTHER" id="PTHR24056:SF107">
    <property type="entry name" value="CYCLIN-DEPENDENT KINASE 11A-RELATED"/>
    <property type="match status" value="1"/>
</dbReference>
<dbReference type="GO" id="GO:0005524">
    <property type="term" value="F:ATP binding"/>
    <property type="evidence" value="ECO:0007669"/>
    <property type="project" value="UniProtKB-KW"/>
</dbReference>
<dbReference type="GO" id="GO:0005634">
    <property type="term" value="C:nucleus"/>
    <property type="evidence" value="ECO:0007669"/>
    <property type="project" value="TreeGrafter"/>
</dbReference>
<evidence type="ECO:0000256" key="2">
    <source>
        <dbReference type="ARBA" id="ARBA00022679"/>
    </source>
</evidence>
<dbReference type="GO" id="GO:0007346">
    <property type="term" value="P:regulation of mitotic cell cycle"/>
    <property type="evidence" value="ECO:0007669"/>
    <property type="project" value="TreeGrafter"/>
</dbReference>
<keyword evidence="4" id="KW-0418">Kinase</keyword>
<keyword evidence="3" id="KW-0547">Nucleotide-binding</keyword>
<dbReference type="SUPFAM" id="SSF56112">
    <property type="entry name" value="Protein kinase-like (PK-like)"/>
    <property type="match status" value="1"/>
</dbReference>
<sequence>MLQGRGELDQIDKIFKLFGCPTDDSWPGFASLPNARTFRWKTEEGSKLGKKYPINSFSGGQTFLDGNGFDLLSKMLALNPKKRITAGEALEHPYFREGVERQIPRFIF</sequence>
<keyword evidence="5" id="KW-0067">ATP-binding</keyword>
<keyword evidence="2" id="KW-0808">Transferase</keyword>
<protein>
    <recommendedName>
        <fullName evidence="7">Protein kinase domain-containing protein</fullName>
    </recommendedName>
</protein>
<evidence type="ECO:0000256" key="3">
    <source>
        <dbReference type="ARBA" id="ARBA00022741"/>
    </source>
</evidence>
<organism evidence="6">
    <name type="scientific">Ditylum brightwellii</name>
    <dbReference type="NCBI Taxonomy" id="49249"/>
    <lineage>
        <taxon>Eukaryota</taxon>
        <taxon>Sar</taxon>
        <taxon>Stramenopiles</taxon>
        <taxon>Ochrophyta</taxon>
        <taxon>Bacillariophyta</taxon>
        <taxon>Mediophyceae</taxon>
        <taxon>Lithodesmiophycidae</taxon>
        <taxon>Lithodesmiales</taxon>
        <taxon>Lithodesmiaceae</taxon>
        <taxon>Ditylum</taxon>
    </lineage>
</organism>
<evidence type="ECO:0000256" key="4">
    <source>
        <dbReference type="ARBA" id="ARBA00022777"/>
    </source>
</evidence>
<dbReference type="InterPro" id="IPR011009">
    <property type="entry name" value="Kinase-like_dom_sf"/>
</dbReference>
<keyword evidence="1" id="KW-0723">Serine/threonine-protein kinase</keyword>
<dbReference type="GO" id="GO:0004674">
    <property type="term" value="F:protein serine/threonine kinase activity"/>
    <property type="evidence" value="ECO:0007669"/>
    <property type="project" value="UniProtKB-KW"/>
</dbReference>
<dbReference type="Gene3D" id="1.10.510.10">
    <property type="entry name" value="Transferase(Phosphotransferase) domain 1"/>
    <property type="match status" value="1"/>
</dbReference>
<dbReference type="EMBL" id="HBNS01013969">
    <property type="protein sequence ID" value="CAE4600206.1"/>
    <property type="molecule type" value="Transcribed_RNA"/>
</dbReference>
<accession>A0A7S4R2V0</accession>
<evidence type="ECO:0008006" key="7">
    <source>
        <dbReference type="Google" id="ProtNLM"/>
    </source>
</evidence>
<evidence type="ECO:0000256" key="1">
    <source>
        <dbReference type="ARBA" id="ARBA00022527"/>
    </source>
</evidence>
<dbReference type="InterPro" id="IPR050108">
    <property type="entry name" value="CDK"/>
</dbReference>
<reference evidence="6" key="1">
    <citation type="submission" date="2021-01" db="EMBL/GenBank/DDBJ databases">
        <authorList>
            <person name="Corre E."/>
            <person name="Pelletier E."/>
            <person name="Niang G."/>
            <person name="Scheremetjew M."/>
            <person name="Finn R."/>
            <person name="Kale V."/>
            <person name="Holt S."/>
            <person name="Cochrane G."/>
            <person name="Meng A."/>
            <person name="Brown T."/>
            <person name="Cohen L."/>
        </authorList>
    </citation>
    <scope>NUCLEOTIDE SEQUENCE</scope>
    <source>
        <strain evidence="6">GSO104</strain>
    </source>
</reference>
<gene>
    <name evidence="6" type="ORF">DBRI00130_LOCUS11232</name>
</gene>
<proteinExistence type="predicted"/>
<dbReference type="PANTHER" id="PTHR24056">
    <property type="entry name" value="CELL DIVISION PROTEIN KINASE"/>
    <property type="match status" value="1"/>
</dbReference>
<evidence type="ECO:0000313" key="6">
    <source>
        <dbReference type="EMBL" id="CAE4600206.1"/>
    </source>
</evidence>
<dbReference type="AlphaFoldDB" id="A0A7S4R2V0"/>